<accession>A0A7J7HE12</accession>
<protein>
    <submittedName>
        <fullName evidence="2">Uncharacterized protein</fullName>
    </submittedName>
</protein>
<organism evidence="2 3">
    <name type="scientific">Camellia sinensis</name>
    <name type="common">Tea plant</name>
    <name type="synonym">Thea sinensis</name>
    <dbReference type="NCBI Taxonomy" id="4442"/>
    <lineage>
        <taxon>Eukaryota</taxon>
        <taxon>Viridiplantae</taxon>
        <taxon>Streptophyta</taxon>
        <taxon>Embryophyta</taxon>
        <taxon>Tracheophyta</taxon>
        <taxon>Spermatophyta</taxon>
        <taxon>Magnoliopsida</taxon>
        <taxon>eudicotyledons</taxon>
        <taxon>Gunneridae</taxon>
        <taxon>Pentapetalae</taxon>
        <taxon>asterids</taxon>
        <taxon>Ericales</taxon>
        <taxon>Theaceae</taxon>
        <taxon>Camellia</taxon>
    </lineage>
</organism>
<dbReference type="EMBL" id="JACBKZ010000005">
    <property type="protein sequence ID" value="KAF5950767.1"/>
    <property type="molecule type" value="Genomic_DNA"/>
</dbReference>
<dbReference type="Proteomes" id="UP000593564">
    <property type="component" value="Unassembled WGS sequence"/>
</dbReference>
<comment type="caution">
    <text evidence="2">The sequence shown here is derived from an EMBL/GenBank/DDBJ whole genome shotgun (WGS) entry which is preliminary data.</text>
</comment>
<proteinExistence type="predicted"/>
<dbReference type="AlphaFoldDB" id="A0A7J7HE12"/>
<keyword evidence="3" id="KW-1185">Reference proteome</keyword>
<feature type="compositionally biased region" description="Basic and acidic residues" evidence="1">
    <location>
        <begin position="40"/>
        <end position="50"/>
    </location>
</feature>
<reference evidence="2 3" key="2">
    <citation type="submission" date="2020-07" db="EMBL/GenBank/DDBJ databases">
        <title>Genome assembly of wild tea tree DASZ reveals pedigree and selection history of tea varieties.</title>
        <authorList>
            <person name="Zhang W."/>
        </authorList>
    </citation>
    <scope>NUCLEOTIDE SEQUENCE [LARGE SCALE GENOMIC DNA]</scope>
    <source>
        <strain evidence="3">cv. G240</strain>
        <tissue evidence="2">Leaf</tissue>
    </source>
</reference>
<name>A0A7J7HE12_CAMSI</name>
<evidence type="ECO:0000313" key="3">
    <source>
        <dbReference type="Proteomes" id="UP000593564"/>
    </source>
</evidence>
<evidence type="ECO:0000313" key="2">
    <source>
        <dbReference type="EMBL" id="KAF5950767.1"/>
    </source>
</evidence>
<sequence length="60" mass="6701">MKKFVPDGNPSGREWKYRVAGGDYDGRHVRLLQSSGRSAWEKDLGPRKDSTGVFMGESSN</sequence>
<evidence type="ECO:0000256" key="1">
    <source>
        <dbReference type="SAM" id="MobiDB-lite"/>
    </source>
</evidence>
<reference evidence="3" key="1">
    <citation type="journal article" date="2020" name="Nat. Commun.">
        <title>Genome assembly of wild tea tree DASZ reveals pedigree and selection history of tea varieties.</title>
        <authorList>
            <person name="Zhang W."/>
            <person name="Zhang Y."/>
            <person name="Qiu H."/>
            <person name="Guo Y."/>
            <person name="Wan H."/>
            <person name="Zhang X."/>
            <person name="Scossa F."/>
            <person name="Alseekh S."/>
            <person name="Zhang Q."/>
            <person name="Wang P."/>
            <person name="Xu L."/>
            <person name="Schmidt M.H."/>
            <person name="Jia X."/>
            <person name="Li D."/>
            <person name="Zhu A."/>
            <person name="Guo F."/>
            <person name="Chen W."/>
            <person name="Ni D."/>
            <person name="Usadel B."/>
            <person name="Fernie A.R."/>
            <person name="Wen W."/>
        </authorList>
    </citation>
    <scope>NUCLEOTIDE SEQUENCE [LARGE SCALE GENOMIC DNA]</scope>
    <source>
        <strain evidence="3">cv. G240</strain>
    </source>
</reference>
<gene>
    <name evidence="2" type="ORF">HYC85_012760</name>
</gene>
<feature type="region of interest" description="Disordered" evidence="1">
    <location>
        <begin position="40"/>
        <end position="60"/>
    </location>
</feature>